<sequence length="103" mass="11163">MSGPRCAACSDFISRVLEQYQSGGRIVGGTNSVTIDDLSEVTTSTASAFGFKVTATVSYDAQTIVAHDGDQDKRSPGSDVFTAYLLWVESKRWRLDVLQVAPR</sequence>
<dbReference type="HOGENOM" id="CLU_2260833_0_0_11"/>
<dbReference type="KEGG" id="psim:KR76_17090"/>
<reference evidence="1 2" key="1">
    <citation type="journal article" date="2015" name="Genome Announc.">
        <title>Complete Genome Sequence of Steroid-Transforming Nocardioides simplex VKM Ac-2033D.</title>
        <authorList>
            <person name="Shtratnikova V.Y."/>
            <person name="Schelkunov M.I."/>
            <person name="Pekov Y.A."/>
            <person name="Fokina V.V."/>
            <person name="Logacheva M.D."/>
            <person name="Sokolov S.L."/>
            <person name="Bragin E.Y."/>
            <person name="Ashapkin V.V."/>
            <person name="Donova M.V."/>
        </authorList>
    </citation>
    <scope>NUCLEOTIDE SEQUENCE [LARGE SCALE GENOMIC DNA]</scope>
    <source>
        <strain evidence="1 2">VKM Ac-2033D</strain>
    </source>
</reference>
<evidence type="ECO:0000313" key="2">
    <source>
        <dbReference type="Proteomes" id="UP000030300"/>
    </source>
</evidence>
<evidence type="ECO:0000313" key="1">
    <source>
        <dbReference type="EMBL" id="AIY18060.2"/>
    </source>
</evidence>
<keyword evidence="2" id="KW-1185">Reference proteome</keyword>
<accession>A0A0A1DRR4</accession>
<proteinExistence type="predicted"/>
<dbReference type="AlphaFoldDB" id="A0A0A1DRR4"/>
<gene>
    <name evidence="1" type="ORF">KR76_17090</name>
</gene>
<protein>
    <submittedName>
        <fullName evidence="1">Uncharacterized protein</fullName>
    </submittedName>
</protein>
<organism evidence="1 2">
    <name type="scientific">Nocardioides simplex</name>
    <name type="common">Arthrobacter simplex</name>
    <dbReference type="NCBI Taxonomy" id="2045"/>
    <lineage>
        <taxon>Bacteria</taxon>
        <taxon>Bacillati</taxon>
        <taxon>Actinomycetota</taxon>
        <taxon>Actinomycetes</taxon>
        <taxon>Propionibacteriales</taxon>
        <taxon>Nocardioidaceae</taxon>
        <taxon>Pimelobacter</taxon>
    </lineage>
</organism>
<dbReference type="EMBL" id="CP009896">
    <property type="protein sequence ID" value="AIY18060.2"/>
    <property type="molecule type" value="Genomic_DNA"/>
</dbReference>
<dbReference type="Proteomes" id="UP000030300">
    <property type="component" value="Chromosome"/>
</dbReference>
<name>A0A0A1DRR4_NOCSI</name>